<keyword evidence="1" id="KW-1133">Transmembrane helix</keyword>
<evidence type="ECO:0000313" key="2">
    <source>
        <dbReference type="EMBL" id="SOC45513.1"/>
    </source>
</evidence>
<keyword evidence="3" id="KW-1185">Reference proteome</keyword>
<name>A0A285UUP6_9HYPH</name>
<protein>
    <submittedName>
        <fullName evidence="2">Uncharacterized protein</fullName>
    </submittedName>
</protein>
<keyword evidence="1" id="KW-0812">Transmembrane</keyword>
<organism evidence="2 3">
    <name type="scientific">Rhizobium subbaraonis</name>
    <dbReference type="NCBI Taxonomy" id="908946"/>
    <lineage>
        <taxon>Bacteria</taxon>
        <taxon>Pseudomonadati</taxon>
        <taxon>Pseudomonadota</taxon>
        <taxon>Alphaproteobacteria</taxon>
        <taxon>Hyphomicrobiales</taxon>
        <taxon>Rhizobiaceae</taxon>
        <taxon>Rhizobium/Agrobacterium group</taxon>
        <taxon>Rhizobium</taxon>
    </lineage>
</organism>
<dbReference type="Proteomes" id="UP000219167">
    <property type="component" value="Unassembled WGS sequence"/>
</dbReference>
<gene>
    <name evidence="2" type="ORF">SAMN05892877_11637</name>
</gene>
<dbReference type="OrthoDB" id="8368300at2"/>
<accession>A0A285UUP6</accession>
<dbReference type="RefSeq" id="WP_052820929.1">
    <property type="nucleotide sequence ID" value="NZ_OBQD01000016.1"/>
</dbReference>
<keyword evidence="1" id="KW-0472">Membrane</keyword>
<dbReference type="EMBL" id="OBQD01000016">
    <property type="protein sequence ID" value="SOC45513.1"/>
    <property type="molecule type" value="Genomic_DNA"/>
</dbReference>
<feature type="transmembrane region" description="Helical" evidence="1">
    <location>
        <begin position="6"/>
        <end position="26"/>
    </location>
</feature>
<reference evidence="2 3" key="1">
    <citation type="submission" date="2017-08" db="EMBL/GenBank/DDBJ databases">
        <authorList>
            <person name="de Groot N.N."/>
        </authorList>
    </citation>
    <scope>NUCLEOTIDE SEQUENCE [LARGE SCALE GENOMIC DNA]</scope>
    <source>
        <strain evidence="2 3">JC85</strain>
    </source>
</reference>
<dbReference type="AlphaFoldDB" id="A0A285UUP6"/>
<sequence length="123" mass="13258">MKKLDYGSLVAAGIAFVVGSAGGYTINEFERADRIMELEQEVARLESELQRQPAFDFPDDRQASAAIAKSGRTIRISECKPRQAVPGVTCTGIITTTSGSFAGTTQPGTLSFAKIDNTWVQIQ</sequence>
<evidence type="ECO:0000256" key="1">
    <source>
        <dbReference type="SAM" id="Phobius"/>
    </source>
</evidence>
<evidence type="ECO:0000313" key="3">
    <source>
        <dbReference type="Proteomes" id="UP000219167"/>
    </source>
</evidence>
<proteinExistence type="predicted"/>